<sequence>MIETTPNFLIGLNCTTERRTNPTHYQINIFGRNCSKVRVQRQIGLNCTAERRTIPTHYQINIFGRNCSKVRVQRQVSSVDEFKDRLSHGTPSKPSRTVHYSPQTIEPFGTESGMERYYRAIMEKEEGSKVDITQQSSLTNMPPVTQKATEPSTAQSGQFSTTKASSSSKMELPTQSSVTGDVDLDEGIVRSIKPPKNIVVRVEEKEEAKRRTRRKPPARRGEESEEVARQPKQQVAAEVRPSDAAEVRRSSSSSSGRPVKLKRPKTPSSRHSSSRKARQREAGESVPSGSVHMLVERIHDNPFILETQSKREHLLQNASLQQLAGIEDALQQPSLISEPDKSRSRYERRK</sequence>
<dbReference type="EMBL" id="UYRT01079176">
    <property type="protein sequence ID" value="VDN20157.1"/>
    <property type="molecule type" value="Genomic_DNA"/>
</dbReference>
<reference evidence="2 3" key="2">
    <citation type="submission" date="2018-11" db="EMBL/GenBank/DDBJ databases">
        <authorList>
            <consortium name="Pathogen Informatics"/>
        </authorList>
    </citation>
    <scope>NUCLEOTIDE SEQUENCE [LARGE SCALE GENOMIC DNA]</scope>
</reference>
<feature type="region of interest" description="Disordered" evidence="1">
    <location>
        <begin position="82"/>
        <end position="109"/>
    </location>
</feature>
<dbReference type="AlphaFoldDB" id="A0A183DU74"/>
<feature type="compositionally biased region" description="Polar residues" evidence="1">
    <location>
        <begin position="89"/>
        <end position="104"/>
    </location>
</feature>
<accession>A0A183DU74</accession>
<name>A0A183DU74_9BILA</name>
<feature type="compositionally biased region" description="Basic and acidic residues" evidence="1">
    <location>
        <begin position="240"/>
        <end position="249"/>
    </location>
</feature>
<evidence type="ECO:0000313" key="2">
    <source>
        <dbReference type="EMBL" id="VDN20157.1"/>
    </source>
</evidence>
<feature type="compositionally biased region" description="Basic and acidic residues" evidence="1">
    <location>
        <begin position="338"/>
        <end position="350"/>
    </location>
</feature>
<reference evidence="4" key="1">
    <citation type="submission" date="2016-06" db="UniProtKB">
        <authorList>
            <consortium name="WormBaseParasite"/>
        </authorList>
    </citation>
    <scope>IDENTIFICATION</scope>
</reference>
<keyword evidence="3" id="KW-1185">Reference proteome</keyword>
<feature type="region of interest" description="Disordered" evidence="1">
    <location>
        <begin position="203"/>
        <end position="294"/>
    </location>
</feature>
<organism evidence="4">
    <name type="scientific">Gongylonema pulchrum</name>
    <dbReference type="NCBI Taxonomy" id="637853"/>
    <lineage>
        <taxon>Eukaryota</taxon>
        <taxon>Metazoa</taxon>
        <taxon>Ecdysozoa</taxon>
        <taxon>Nematoda</taxon>
        <taxon>Chromadorea</taxon>
        <taxon>Rhabditida</taxon>
        <taxon>Spirurina</taxon>
        <taxon>Spiruromorpha</taxon>
        <taxon>Spiruroidea</taxon>
        <taxon>Gongylonematidae</taxon>
        <taxon>Gongylonema</taxon>
    </lineage>
</organism>
<evidence type="ECO:0000313" key="4">
    <source>
        <dbReference type="WBParaSite" id="GPUH_0001227901-mRNA-1"/>
    </source>
</evidence>
<proteinExistence type="predicted"/>
<evidence type="ECO:0000256" key="1">
    <source>
        <dbReference type="SAM" id="MobiDB-lite"/>
    </source>
</evidence>
<protein>
    <submittedName>
        <fullName evidence="2 4">Uncharacterized protein</fullName>
    </submittedName>
</protein>
<feature type="compositionally biased region" description="Basic and acidic residues" evidence="1">
    <location>
        <begin position="219"/>
        <end position="229"/>
    </location>
</feature>
<feature type="region of interest" description="Disordered" evidence="1">
    <location>
        <begin position="327"/>
        <end position="350"/>
    </location>
</feature>
<feature type="compositionally biased region" description="Polar residues" evidence="1">
    <location>
        <begin position="131"/>
        <end position="179"/>
    </location>
</feature>
<gene>
    <name evidence="2" type="ORF">GPUH_LOCUS12265</name>
</gene>
<dbReference type="Proteomes" id="UP000271098">
    <property type="component" value="Unassembled WGS sequence"/>
</dbReference>
<dbReference type="WBParaSite" id="GPUH_0001227901-mRNA-1">
    <property type="protein sequence ID" value="GPUH_0001227901-mRNA-1"/>
    <property type="gene ID" value="GPUH_0001227901"/>
</dbReference>
<evidence type="ECO:0000313" key="3">
    <source>
        <dbReference type="Proteomes" id="UP000271098"/>
    </source>
</evidence>
<feature type="region of interest" description="Disordered" evidence="1">
    <location>
        <begin position="128"/>
        <end position="189"/>
    </location>
</feature>